<dbReference type="Gene3D" id="3.30.565.10">
    <property type="entry name" value="Histidine kinase-like ATPase, C-terminal domain"/>
    <property type="match status" value="1"/>
</dbReference>
<dbReference type="CDD" id="cd16922">
    <property type="entry name" value="HATPase_EvgS-ArcB-TorS-like"/>
    <property type="match status" value="1"/>
</dbReference>
<keyword evidence="10" id="KW-0812">Transmembrane</keyword>
<evidence type="ECO:0000256" key="4">
    <source>
        <dbReference type="ARBA" id="ARBA00022553"/>
    </source>
</evidence>
<dbReference type="PROSITE" id="PS50885">
    <property type="entry name" value="HAMP"/>
    <property type="match status" value="1"/>
</dbReference>
<dbReference type="GO" id="GO:0000155">
    <property type="term" value="F:phosphorelay sensor kinase activity"/>
    <property type="evidence" value="ECO:0007669"/>
    <property type="project" value="InterPro"/>
</dbReference>
<dbReference type="Pfam" id="PF00512">
    <property type="entry name" value="HisKA"/>
    <property type="match status" value="1"/>
</dbReference>
<keyword evidence="10" id="KW-1133">Transmembrane helix</keyword>
<gene>
    <name evidence="15" type="ORF">Thi970DRAFT_04455</name>
</gene>
<dbReference type="InterPro" id="IPR004358">
    <property type="entry name" value="Sig_transdc_His_kin-like_C"/>
</dbReference>
<dbReference type="InterPro" id="IPR036890">
    <property type="entry name" value="HATPase_C_sf"/>
</dbReference>
<dbReference type="SUPFAM" id="SSF52172">
    <property type="entry name" value="CheY-like"/>
    <property type="match status" value="1"/>
</dbReference>
<protein>
    <recommendedName>
        <fullName evidence="3">histidine kinase</fullName>
        <ecNumber evidence="3">2.7.13.3</ecNumber>
    </recommendedName>
</protein>
<evidence type="ECO:0000256" key="2">
    <source>
        <dbReference type="ARBA" id="ARBA00004370"/>
    </source>
</evidence>
<keyword evidence="4 9" id="KW-0597">Phosphoprotein</keyword>
<dbReference type="Gene3D" id="1.10.287.130">
    <property type="match status" value="1"/>
</dbReference>
<dbReference type="PRINTS" id="PR00344">
    <property type="entry name" value="BCTRLSENSOR"/>
</dbReference>
<dbReference type="HOGENOM" id="CLU_000445_104_9_6"/>
<evidence type="ECO:0000259" key="12">
    <source>
        <dbReference type="PROSITE" id="PS50110"/>
    </source>
</evidence>
<evidence type="ECO:0000256" key="10">
    <source>
        <dbReference type="SAM" id="Phobius"/>
    </source>
</evidence>
<dbReference type="InterPro" id="IPR005467">
    <property type="entry name" value="His_kinase_dom"/>
</dbReference>
<dbReference type="FunFam" id="3.30.565.10:FF:000010">
    <property type="entry name" value="Sensor histidine kinase RcsC"/>
    <property type="match status" value="1"/>
</dbReference>
<feature type="domain" description="HAMP" evidence="13">
    <location>
        <begin position="212"/>
        <end position="265"/>
    </location>
</feature>
<dbReference type="InterPro" id="IPR024478">
    <property type="entry name" value="HlyB_4HB_MCP"/>
</dbReference>
<dbReference type="Gene3D" id="1.20.120.160">
    <property type="entry name" value="HPT domain"/>
    <property type="match status" value="1"/>
</dbReference>
<dbReference type="eggNOG" id="COG0642">
    <property type="taxonomic scope" value="Bacteria"/>
</dbReference>
<keyword evidence="5" id="KW-0808">Transferase</keyword>
<evidence type="ECO:0000313" key="15">
    <source>
        <dbReference type="EMBL" id="EIC20794.1"/>
    </source>
</evidence>
<dbReference type="GO" id="GO:0005886">
    <property type="term" value="C:plasma membrane"/>
    <property type="evidence" value="ECO:0007669"/>
    <property type="project" value="UniProtKB-SubCell"/>
</dbReference>
<dbReference type="EMBL" id="JH603170">
    <property type="protein sequence ID" value="EIC20794.1"/>
    <property type="molecule type" value="Genomic_DNA"/>
</dbReference>
<feature type="modified residue" description="Phosphohistidine" evidence="8">
    <location>
        <position position="741"/>
    </location>
</feature>
<feature type="transmembrane region" description="Helical" evidence="10">
    <location>
        <begin position="12"/>
        <end position="30"/>
    </location>
</feature>
<dbReference type="STRING" id="631362.Thi970DRAFT_04455"/>
<comment type="subcellular location">
    <subcellularLocation>
        <location evidence="2">Membrane</location>
    </subcellularLocation>
</comment>
<evidence type="ECO:0000256" key="7">
    <source>
        <dbReference type="ARBA" id="ARBA00023012"/>
    </source>
</evidence>
<evidence type="ECO:0000256" key="3">
    <source>
        <dbReference type="ARBA" id="ARBA00012438"/>
    </source>
</evidence>
<evidence type="ECO:0000256" key="5">
    <source>
        <dbReference type="ARBA" id="ARBA00022679"/>
    </source>
</evidence>
<dbReference type="RefSeq" id="WP_009151197.1">
    <property type="nucleotide sequence ID" value="NZ_CP121471.1"/>
</dbReference>
<dbReference type="InterPro" id="IPR003661">
    <property type="entry name" value="HisK_dim/P_dom"/>
</dbReference>
<dbReference type="SMART" id="SM00388">
    <property type="entry name" value="HisKA"/>
    <property type="match status" value="1"/>
</dbReference>
<dbReference type="SUPFAM" id="SSF47226">
    <property type="entry name" value="Histidine-containing phosphotransfer domain, HPT domain"/>
    <property type="match status" value="1"/>
</dbReference>
<dbReference type="SUPFAM" id="SSF55874">
    <property type="entry name" value="ATPase domain of HSP90 chaperone/DNA topoisomerase II/histidine kinase"/>
    <property type="match status" value="1"/>
</dbReference>
<dbReference type="eggNOG" id="COG4251">
    <property type="taxonomic scope" value="Bacteria"/>
</dbReference>
<evidence type="ECO:0000256" key="6">
    <source>
        <dbReference type="ARBA" id="ARBA00022777"/>
    </source>
</evidence>
<reference evidence="15 16" key="2">
    <citation type="submission" date="2011-11" db="EMBL/GenBank/DDBJ databases">
        <authorList>
            <consortium name="US DOE Joint Genome Institute"/>
            <person name="Lucas S."/>
            <person name="Han J."/>
            <person name="Lapidus A."/>
            <person name="Cheng J.-F."/>
            <person name="Goodwin L."/>
            <person name="Pitluck S."/>
            <person name="Peters L."/>
            <person name="Ovchinnikova G."/>
            <person name="Zhang X."/>
            <person name="Detter J.C."/>
            <person name="Han C."/>
            <person name="Tapia R."/>
            <person name="Land M."/>
            <person name="Hauser L."/>
            <person name="Kyrpides N."/>
            <person name="Ivanova N."/>
            <person name="Pagani I."/>
            <person name="Vogl K."/>
            <person name="Liu Z."/>
            <person name="Overmann J."/>
            <person name="Frigaard N.-U."/>
            <person name="Bryant D."/>
            <person name="Woyke T."/>
        </authorList>
    </citation>
    <scope>NUCLEOTIDE SEQUENCE [LARGE SCALE GENOMIC DNA]</scope>
    <source>
        <strain evidence="15 16">970</strain>
    </source>
</reference>
<dbReference type="PANTHER" id="PTHR45339">
    <property type="entry name" value="HYBRID SIGNAL TRANSDUCTION HISTIDINE KINASE J"/>
    <property type="match status" value="1"/>
</dbReference>
<dbReference type="SMART" id="SM00387">
    <property type="entry name" value="HATPase_c"/>
    <property type="match status" value="1"/>
</dbReference>
<dbReference type="SMART" id="SM00448">
    <property type="entry name" value="REC"/>
    <property type="match status" value="1"/>
</dbReference>
<evidence type="ECO:0000259" key="14">
    <source>
        <dbReference type="PROSITE" id="PS50894"/>
    </source>
</evidence>
<dbReference type="Gene3D" id="1.10.8.500">
    <property type="entry name" value="HAMP domain in histidine kinase"/>
    <property type="match status" value="1"/>
</dbReference>
<dbReference type="SUPFAM" id="SSF47384">
    <property type="entry name" value="Homodimeric domain of signal transducing histidine kinase"/>
    <property type="match status" value="1"/>
</dbReference>
<sequence>MHLFTSLKLTSKIVLLVMLLGALAVSIMVYSMTSLSMVSRDYQNLLEKDAQASLLIGAALLDLSDSSELVLSVLTEQQVAEMRATQEQLKNQRAQFNDKIGRIAPLIDQVNAQIDEIGEQEKQLFALADAIIDAAARWRGDKALKIIDEEFEPQLIAMRQDMDHLKADTIAHFQAASQRLKVKTQATIANTTLLFTLALVGIIGLSASLSFTQISRPIKQLTRAMGRLSLRDYQTPIHHTERGDEVGQMAQALEVFRDNMLWADRLEVEAAASARARELAEQVAEAKANFLATMSHEIRTPMNAILGLAQLSLRHPLETGQRERVEKIMRASQHLTCIINDILDYSALDGGHVSVEEIPFSPQQLLDDARDMLAETAANKGLSLHAEPSNCPSCLVGDPHRINQILLNYANNAIKFSDHGRISLCMEFQQQADDLLYLYGEVQDQGIGLDEQQIETLFQPFHQVDNSISRRFGGTGLGLAISSHLAELMGGATGVRSELGKGSTFWFRVQVRQPESHETLPETMPSEQKSNAQSLRGLRLLLADDNELNRLVAKELLMDEGIVVDEAGDGQQAVDLIEAAADNTYAIVLMDMMMPKLDGLSATRRLRRSPRFDKLPIIAMTANASKEDVMKCMEAGMNAHVAKPIELEILLKTLAEHRLCSEATTLEEAQTQADNTAMIGSALPASNTLDPKSLEHLRTIVTPERFNSLVDMLIADIQQRGELFQSLAPQGEPKQFRQHAHDLIGSAGHVGLNQLRDLGKAMTQATKDDDVQTARRLAAEIHRATGEAIQELQKRFKSQ</sequence>
<dbReference type="AlphaFoldDB" id="H8Z6S8"/>
<dbReference type="PANTHER" id="PTHR45339:SF5">
    <property type="entry name" value="HISTIDINE KINASE"/>
    <property type="match status" value="1"/>
</dbReference>
<feature type="domain" description="Histidine kinase" evidence="11">
    <location>
        <begin position="293"/>
        <end position="513"/>
    </location>
</feature>
<dbReference type="CDD" id="cd06225">
    <property type="entry name" value="HAMP"/>
    <property type="match status" value="1"/>
</dbReference>
<dbReference type="OrthoDB" id="5563233at2"/>
<dbReference type="PROSITE" id="PS50109">
    <property type="entry name" value="HIS_KIN"/>
    <property type="match status" value="1"/>
</dbReference>
<dbReference type="Pfam" id="PF01627">
    <property type="entry name" value="Hpt"/>
    <property type="match status" value="1"/>
</dbReference>
<dbReference type="Proteomes" id="UP000002964">
    <property type="component" value="Unassembled WGS sequence"/>
</dbReference>
<dbReference type="SMART" id="SM00304">
    <property type="entry name" value="HAMP"/>
    <property type="match status" value="1"/>
</dbReference>
<keyword evidence="16" id="KW-1185">Reference proteome</keyword>
<dbReference type="InterPro" id="IPR003660">
    <property type="entry name" value="HAMP_dom"/>
</dbReference>
<dbReference type="InterPro" id="IPR036641">
    <property type="entry name" value="HPT_dom_sf"/>
</dbReference>
<dbReference type="InterPro" id="IPR036097">
    <property type="entry name" value="HisK_dim/P_sf"/>
</dbReference>
<evidence type="ECO:0000256" key="9">
    <source>
        <dbReference type="PROSITE-ProRule" id="PRU00169"/>
    </source>
</evidence>
<feature type="domain" description="Response regulatory" evidence="12">
    <location>
        <begin position="539"/>
        <end position="658"/>
    </location>
</feature>
<dbReference type="InterPro" id="IPR008207">
    <property type="entry name" value="Sig_transdc_His_kin_Hpt_dom"/>
</dbReference>
<dbReference type="PROSITE" id="PS50894">
    <property type="entry name" value="HPT"/>
    <property type="match status" value="1"/>
</dbReference>
<evidence type="ECO:0000259" key="11">
    <source>
        <dbReference type="PROSITE" id="PS50109"/>
    </source>
</evidence>
<dbReference type="SUPFAM" id="SSF158472">
    <property type="entry name" value="HAMP domain-like"/>
    <property type="match status" value="1"/>
</dbReference>
<dbReference type="Gene3D" id="3.40.50.2300">
    <property type="match status" value="1"/>
</dbReference>
<dbReference type="PROSITE" id="PS50110">
    <property type="entry name" value="RESPONSE_REGULATORY"/>
    <property type="match status" value="1"/>
</dbReference>
<feature type="modified residue" description="4-aspartylphosphate" evidence="9">
    <location>
        <position position="591"/>
    </location>
</feature>
<evidence type="ECO:0000259" key="13">
    <source>
        <dbReference type="PROSITE" id="PS50885"/>
    </source>
</evidence>
<dbReference type="CDD" id="cd00082">
    <property type="entry name" value="HisKA"/>
    <property type="match status" value="1"/>
</dbReference>
<accession>H8Z6S8</accession>
<dbReference type="InterPro" id="IPR001789">
    <property type="entry name" value="Sig_transdc_resp-reg_receiver"/>
</dbReference>
<dbReference type="GO" id="GO:0005524">
    <property type="term" value="F:ATP binding"/>
    <property type="evidence" value="ECO:0007669"/>
    <property type="project" value="UniProtKB-KW"/>
</dbReference>
<dbReference type="Pfam" id="PF00072">
    <property type="entry name" value="Response_reg"/>
    <property type="match status" value="1"/>
</dbReference>
<keyword evidence="7" id="KW-0902">Two-component regulatory system</keyword>
<reference evidence="16" key="1">
    <citation type="submission" date="2011-06" db="EMBL/GenBank/DDBJ databases">
        <authorList>
            <consortium name="US DOE Joint Genome Institute (JGI-PGF)"/>
            <person name="Lucas S."/>
            <person name="Han J."/>
            <person name="Lapidus A."/>
            <person name="Cheng J.-F."/>
            <person name="Goodwin L."/>
            <person name="Pitluck S."/>
            <person name="Peters L."/>
            <person name="Land M.L."/>
            <person name="Hauser L."/>
            <person name="Vogl K."/>
            <person name="Liu Z."/>
            <person name="Overmann J."/>
            <person name="Frigaard N.-U."/>
            <person name="Bryant D.A."/>
            <person name="Woyke T.J."/>
        </authorList>
    </citation>
    <scope>NUCLEOTIDE SEQUENCE [LARGE SCALE GENOMIC DNA]</scope>
    <source>
        <strain evidence="16">970</strain>
    </source>
</reference>
<organism evidence="15 16">
    <name type="scientific">Thiorhodovibrio frisius</name>
    <dbReference type="NCBI Taxonomy" id="631362"/>
    <lineage>
        <taxon>Bacteria</taxon>
        <taxon>Pseudomonadati</taxon>
        <taxon>Pseudomonadota</taxon>
        <taxon>Gammaproteobacteria</taxon>
        <taxon>Chromatiales</taxon>
        <taxon>Chromatiaceae</taxon>
        <taxon>Thiorhodovibrio</taxon>
    </lineage>
</organism>
<dbReference type="Pfam" id="PF00672">
    <property type="entry name" value="HAMP"/>
    <property type="match status" value="1"/>
</dbReference>
<comment type="catalytic activity">
    <reaction evidence="1">
        <text>ATP + protein L-histidine = ADP + protein N-phospho-L-histidine.</text>
        <dbReference type="EC" id="2.7.13.3"/>
    </reaction>
</comment>
<dbReference type="InterPro" id="IPR003594">
    <property type="entry name" value="HATPase_dom"/>
</dbReference>
<evidence type="ECO:0000256" key="1">
    <source>
        <dbReference type="ARBA" id="ARBA00000085"/>
    </source>
</evidence>
<feature type="transmembrane region" description="Helical" evidence="10">
    <location>
        <begin position="188"/>
        <end position="211"/>
    </location>
</feature>
<dbReference type="EC" id="2.7.13.3" evidence="3"/>
<keyword evidence="6 15" id="KW-0418">Kinase</keyword>
<dbReference type="CDD" id="cd17546">
    <property type="entry name" value="REC_hyHK_CKI1_RcsC-like"/>
    <property type="match status" value="1"/>
</dbReference>
<dbReference type="Pfam" id="PF02518">
    <property type="entry name" value="HATPase_c"/>
    <property type="match status" value="1"/>
</dbReference>
<dbReference type="InterPro" id="IPR011006">
    <property type="entry name" value="CheY-like_superfamily"/>
</dbReference>
<dbReference type="Pfam" id="PF12729">
    <property type="entry name" value="4HB_MCP_1"/>
    <property type="match status" value="1"/>
</dbReference>
<feature type="domain" description="HPt" evidence="14">
    <location>
        <begin position="702"/>
        <end position="799"/>
    </location>
</feature>
<keyword evidence="10" id="KW-0472">Membrane</keyword>
<evidence type="ECO:0000256" key="8">
    <source>
        <dbReference type="PROSITE-ProRule" id="PRU00110"/>
    </source>
</evidence>
<evidence type="ECO:0000313" key="16">
    <source>
        <dbReference type="Proteomes" id="UP000002964"/>
    </source>
</evidence>
<name>H8Z6S8_9GAMM</name>
<proteinExistence type="predicted"/>